<sequence>MKNKWLLGLGAAAAGTAFYVAKMSTEKRAQLKRQLDESVDQGKQTALKYYKYFAEYMDETTTEQTFSEWMKDQVGTVKGKFADQQDNMQATLASLKQSTADLKDRLNQVKEDMQTPAEEEAYQDDIVVDSGIFTEEDEPRVQVFYPHTKD</sequence>
<dbReference type="EMBL" id="ANAG01000011">
    <property type="protein sequence ID" value="EKW99129.1"/>
    <property type="molecule type" value="Genomic_DNA"/>
</dbReference>
<name>M5J7U6_9LACO</name>
<evidence type="ECO:0000313" key="1">
    <source>
        <dbReference type="EMBL" id="EKW99129.1"/>
    </source>
</evidence>
<proteinExistence type="predicted"/>
<evidence type="ECO:0000313" key="2">
    <source>
        <dbReference type="Proteomes" id="UP000011912"/>
    </source>
</evidence>
<dbReference type="STRING" id="1227363.D271_03190"/>
<protein>
    <recommendedName>
        <fullName evidence="3">YtxH domain-containing protein</fullName>
    </recommendedName>
</protein>
<keyword evidence="2" id="KW-1185">Reference proteome</keyword>
<gene>
    <name evidence="1" type="ORF">D271_03190</name>
</gene>
<organism evidence="1 2">
    <name type="scientific">Ligilactobacillus saerimneri 30a</name>
    <dbReference type="NCBI Taxonomy" id="1227363"/>
    <lineage>
        <taxon>Bacteria</taxon>
        <taxon>Bacillati</taxon>
        <taxon>Bacillota</taxon>
        <taxon>Bacilli</taxon>
        <taxon>Lactobacillales</taxon>
        <taxon>Lactobacillaceae</taxon>
        <taxon>Ligilactobacillus</taxon>
    </lineage>
</organism>
<dbReference type="RefSeq" id="WP_009553024.1">
    <property type="nucleotide sequence ID" value="NZ_ANAG01000011.1"/>
</dbReference>
<reference evidence="1 2" key="1">
    <citation type="journal article" date="2013" name="Genome Announc.">
        <title>Genome Sequence of Lactobacillus saerimneri 30a (Formerly Lactobacillus sp. Strain 30a), a Reference Lactic Acid Bacterium Strain Producing Biogenic Amines.</title>
        <authorList>
            <person name="Romano A."/>
            <person name="Trip H."/>
            <person name="Campbell-Sills H."/>
            <person name="Bouchez O."/>
            <person name="Sherman D."/>
            <person name="Lolkema J.S."/>
            <person name="Lucas P.M."/>
        </authorList>
    </citation>
    <scope>NUCLEOTIDE SEQUENCE [LARGE SCALE GENOMIC DNA]</scope>
    <source>
        <strain evidence="1 2">30a</strain>
    </source>
</reference>
<evidence type="ECO:0008006" key="3">
    <source>
        <dbReference type="Google" id="ProtNLM"/>
    </source>
</evidence>
<dbReference type="AlphaFoldDB" id="M5J7U6"/>
<accession>M5J7U6</accession>
<dbReference type="PATRIC" id="fig|1227363.6.peg.623"/>
<dbReference type="Proteomes" id="UP000011912">
    <property type="component" value="Unassembled WGS sequence"/>
</dbReference>
<comment type="caution">
    <text evidence="1">The sequence shown here is derived from an EMBL/GenBank/DDBJ whole genome shotgun (WGS) entry which is preliminary data.</text>
</comment>